<dbReference type="EMBL" id="CP029353">
    <property type="protein sequence ID" value="AWK87275.1"/>
    <property type="molecule type" value="Genomic_DNA"/>
</dbReference>
<dbReference type="PANTHER" id="PTHR38813:SF1">
    <property type="entry name" value="TOXIN RELE1-RELATED"/>
    <property type="match status" value="1"/>
</dbReference>
<dbReference type="OrthoDB" id="428094at2"/>
<name>A0A2S2CS71_9PROT</name>
<evidence type="ECO:0000256" key="1">
    <source>
        <dbReference type="ARBA" id="ARBA00022649"/>
    </source>
</evidence>
<dbReference type="Gene3D" id="3.30.2310.20">
    <property type="entry name" value="RelE-like"/>
    <property type="match status" value="1"/>
</dbReference>
<evidence type="ECO:0000313" key="3">
    <source>
        <dbReference type="Proteomes" id="UP000245629"/>
    </source>
</evidence>
<dbReference type="PANTHER" id="PTHR38813">
    <property type="match status" value="1"/>
</dbReference>
<dbReference type="Pfam" id="PF05016">
    <property type="entry name" value="ParE_toxin"/>
    <property type="match status" value="1"/>
</dbReference>
<gene>
    <name evidence="2" type="ORF">DEW08_14545</name>
</gene>
<accession>A0A2S2CS71</accession>
<dbReference type="InterPro" id="IPR035093">
    <property type="entry name" value="RelE/ParE_toxin_dom_sf"/>
</dbReference>
<dbReference type="SUPFAM" id="SSF143011">
    <property type="entry name" value="RelE-like"/>
    <property type="match status" value="1"/>
</dbReference>
<dbReference type="InterPro" id="IPR052747">
    <property type="entry name" value="TA_system_RelE_toxin"/>
</dbReference>
<keyword evidence="3" id="KW-1185">Reference proteome</keyword>
<dbReference type="AlphaFoldDB" id="A0A2S2CS71"/>
<dbReference type="Proteomes" id="UP000245629">
    <property type="component" value="Chromosome 2"/>
</dbReference>
<reference evidence="3" key="1">
    <citation type="submission" date="2018-05" db="EMBL/GenBank/DDBJ databases">
        <title>Azospirillum thermophila sp. nov., a novel isolated from hot spring.</title>
        <authorList>
            <person name="Zhao Z."/>
        </authorList>
    </citation>
    <scope>NUCLEOTIDE SEQUENCE [LARGE SCALE GENOMIC DNA]</scope>
    <source>
        <strain evidence="3">CFH 70021</strain>
    </source>
</reference>
<evidence type="ECO:0000313" key="2">
    <source>
        <dbReference type="EMBL" id="AWK87275.1"/>
    </source>
</evidence>
<dbReference type="InterPro" id="IPR007712">
    <property type="entry name" value="RelE/ParE_toxin"/>
</dbReference>
<sequence>MFEIRYTSAALRVLRRIPRNTADLIRRKVEEVAEAPPEARNVKALKGRDAYRLRVGDWRVLYEIDNGVLVLIVIDIGPRRGIHD</sequence>
<organism evidence="2 3">
    <name type="scientific">Azospirillum thermophilum</name>
    <dbReference type="NCBI Taxonomy" id="2202148"/>
    <lineage>
        <taxon>Bacteria</taxon>
        <taxon>Pseudomonadati</taxon>
        <taxon>Pseudomonadota</taxon>
        <taxon>Alphaproteobacteria</taxon>
        <taxon>Rhodospirillales</taxon>
        <taxon>Azospirillaceae</taxon>
        <taxon>Azospirillum</taxon>
    </lineage>
</organism>
<dbReference type="KEGG" id="azz:DEW08_14545"/>
<protein>
    <submittedName>
        <fullName evidence="2">Plasmid stabilization protein</fullName>
    </submittedName>
</protein>
<proteinExistence type="predicted"/>
<keyword evidence="1" id="KW-1277">Toxin-antitoxin system</keyword>